<evidence type="ECO:0000256" key="1">
    <source>
        <dbReference type="SAM" id="MobiDB-lite"/>
    </source>
</evidence>
<protein>
    <recommendedName>
        <fullName evidence="2">Transglutaminase-like domain-containing protein</fullName>
    </recommendedName>
</protein>
<keyword evidence="4" id="KW-1185">Reference proteome</keyword>
<dbReference type="InterPro" id="IPR056564">
    <property type="entry name" value="Ig-like_KY"/>
</dbReference>
<dbReference type="PANTHER" id="PTHR47020">
    <property type="entry name" value="HILLARIN"/>
    <property type="match status" value="1"/>
</dbReference>
<name>A0A812AZV0_ACAPH</name>
<dbReference type="PANTHER" id="PTHR47020:SF1">
    <property type="entry name" value="HILLARIN"/>
    <property type="match status" value="1"/>
</dbReference>
<comment type="caution">
    <text evidence="3">The sequence shown here is derived from an EMBL/GenBank/DDBJ whole genome shotgun (WGS) entry which is preliminary data.</text>
</comment>
<evidence type="ECO:0000259" key="2">
    <source>
        <dbReference type="SMART" id="SM00460"/>
    </source>
</evidence>
<dbReference type="AlphaFoldDB" id="A0A812AZV0"/>
<dbReference type="OrthoDB" id="6129702at2759"/>
<feature type="region of interest" description="Disordered" evidence="1">
    <location>
        <begin position="248"/>
        <end position="288"/>
    </location>
</feature>
<organism evidence="3 4">
    <name type="scientific">Acanthosepion pharaonis</name>
    <name type="common">Pharaoh cuttlefish</name>
    <name type="synonym">Sepia pharaonis</name>
    <dbReference type="NCBI Taxonomy" id="158019"/>
    <lineage>
        <taxon>Eukaryota</taxon>
        <taxon>Metazoa</taxon>
        <taxon>Spiralia</taxon>
        <taxon>Lophotrochozoa</taxon>
        <taxon>Mollusca</taxon>
        <taxon>Cephalopoda</taxon>
        <taxon>Coleoidea</taxon>
        <taxon>Decapodiformes</taxon>
        <taxon>Sepiida</taxon>
        <taxon>Sepiina</taxon>
        <taxon>Sepiidae</taxon>
        <taxon>Acanthosepion</taxon>
    </lineage>
</organism>
<dbReference type="Pfam" id="PF23265">
    <property type="entry name" value="Ig-like_KY"/>
    <property type="match status" value="2"/>
</dbReference>
<dbReference type="Proteomes" id="UP000597762">
    <property type="component" value="Unassembled WGS sequence"/>
</dbReference>
<proteinExistence type="predicted"/>
<sequence>MQPETKLAEETKKLEEEYTKKKQSMIKDLMETMTAEERNQVAQLIEKHSQQMLALISEKLSVKQEEKSEAGGGCEQENLVDLTKPLPPAPPEFRKSYLYDSPRIFEQVDSHVFEVAQKEHTTFTTLVRDLTRNCENELEKARALYRWVTWKDLNKLEIDETVNPDSPYGLLRGIKFGTETYHDLFKRLSSYAGMYCEIIQGFSKGAGYKPGMRVDEQRFRNSWTAINIEGSWQFINCNWGARHVRGHQNTYESRQQQQQQHQQQHQQHHQQQQQQQQQQQPSPPNSEDKCDIGLSEFYYLCDEFYFITEPEDHIYQHFPDDPTWQLLDSPISMAEFVKLPVVKSTFFNYSLRFVVHYESILISKNGIVVIELKMPDLLGFGYTLTMKGLTSDSAPVEGRTMLRIIGHKAIFTVAPPKPGKFYFTIFAKERWNSESLQSACSFLIKCPEKEKVQRHSFPLVPFFGPTPSLSEFGLIPISHIDPFLVYEEEDLHFRFEINNLVKISHSLQFQGTNETTNIEDFNRYAFVRFRDETTISYQIRCPVRGFYVFSLFGCERDASGEEAYDCIFRYLINCKLTSLDKRPLPRACHRWFNCTLLDPQVGDINPDKRITFRVCVPAAVDIAMLIADTWFHFRESSPGIWEGTVVAGRRACGAKIYAKLNKDKSRFSPLLEFRVK</sequence>
<evidence type="ECO:0000313" key="3">
    <source>
        <dbReference type="EMBL" id="CAE1164510.1"/>
    </source>
</evidence>
<dbReference type="InterPro" id="IPR002931">
    <property type="entry name" value="Transglutaminase-like"/>
</dbReference>
<dbReference type="EMBL" id="CAHIKZ030000260">
    <property type="protein sequence ID" value="CAE1164510.1"/>
    <property type="molecule type" value="Genomic_DNA"/>
</dbReference>
<dbReference type="SMART" id="SM00460">
    <property type="entry name" value="TGc"/>
    <property type="match status" value="1"/>
</dbReference>
<gene>
    <name evidence="3" type="ORF">SPHA_8054</name>
</gene>
<dbReference type="InterPro" id="IPR053041">
    <property type="entry name" value="Transglut-like_Superfamily_Mod"/>
</dbReference>
<feature type="compositionally biased region" description="Low complexity" evidence="1">
    <location>
        <begin position="255"/>
        <end position="280"/>
    </location>
</feature>
<evidence type="ECO:0000313" key="4">
    <source>
        <dbReference type="Proteomes" id="UP000597762"/>
    </source>
</evidence>
<feature type="domain" description="Transglutaminase-like" evidence="2">
    <location>
        <begin position="171"/>
        <end position="239"/>
    </location>
</feature>
<reference evidence="3" key="1">
    <citation type="submission" date="2021-01" db="EMBL/GenBank/DDBJ databases">
        <authorList>
            <person name="Li R."/>
            <person name="Bekaert M."/>
        </authorList>
    </citation>
    <scope>NUCLEOTIDE SEQUENCE</scope>
    <source>
        <strain evidence="3">Farmed</strain>
    </source>
</reference>
<accession>A0A812AZV0</accession>